<feature type="compositionally biased region" description="Polar residues" evidence="1">
    <location>
        <begin position="352"/>
        <end position="363"/>
    </location>
</feature>
<accession>A0A1B6KDZ3</accession>
<proteinExistence type="predicted"/>
<feature type="region of interest" description="Disordered" evidence="1">
    <location>
        <begin position="51"/>
        <end position="71"/>
    </location>
</feature>
<sequence length="670" mass="74117">MNLFGFLVTLSSALQLPWPANPNSIEGTQHKGLIPTDLNITNAIQGDNTSISSEDIDIGNRSPIVSNEDNTTKSTSLKAEDKVVYNNGSTVIRRATLKDDNAVSSDIDTRCLGKFAFSSCKDESLQVKVFDIKESEDFSKYCFSLATFFQKDHPCVEAKATTEGIAFKIMQGQATNAESSIMPETTYMDKCYRLNLKSGRIEACLRWKNLKWTKERFIGCLHVQLKYYVKPRQYVKIHCVNLKRQDPVSEDTPASKKAPKKPEVNETQLILSSGGKQVMSSETRSMNELKLEGRDTNKIKKETTNTAPYGKQRDPERVQSPTQSSWKSPSLLLPEPSTEPQNRNKYKDVNAREQSSSTDNALTTFEVDGNKENNPSEMNPTLEEQQITTNFPEDTKKPVTVSQPSEGDRKSKTFASLSWIPMHFSRRRTDATKPEEQPETVESRPELNMGGRKNPQKMTTTEPNSQTPEEPNRNRPSVKITPRVTPTSSGSTVNNQPSFSPSQPSADESPHTGREAAETSIEKYEPSSLTSDQPQSTQETIRMPKKIPPSSQLPPTSRGETSLGEISGTTPTQRPSSQNRRFSNGEKPQSGILSNSASPPKRESSIGERLPSGTTSSLPPFAQTDKYGQGDPQQSRIMPSLSPSYPNRAIGENPSAGVTAGKLPSTPNQR</sequence>
<feature type="compositionally biased region" description="Polar residues" evidence="1">
    <location>
        <begin position="631"/>
        <end position="645"/>
    </location>
</feature>
<feature type="compositionally biased region" description="Polar residues" evidence="1">
    <location>
        <begin position="527"/>
        <end position="540"/>
    </location>
</feature>
<feature type="chain" id="PRO_5008586546" evidence="2">
    <location>
        <begin position="23"/>
        <end position="670"/>
    </location>
</feature>
<feature type="compositionally biased region" description="Polar residues" evidence="1">
    <location>
        <begin position="456"/>
        <end position="469"/>
    </location>
</feature>
<evidence type="ECO:0000313" key="3">
    <source>
        <dbReference type="EMBL" id="JAT09673.1"/>
    </source>
</evidence>
<feature type="compositionally biased region" description="Polar residues" evidence="1">
    <location>
        <begin position="549"/>
        <end position="560"/>
    </location>
</feature>
<gene>
    <name evidence="3" type="ORF">g.21987</name>
</gene>
<reference evidence="3" key="1">
    <citation type="submission" date="2015-11" db="EMBL/GenBank/DDBJ databases">
        <title>De novo transcriptome assembly of four potential Pierce s Disease insect vectors from Arizona vineyards.</title>
        <authorList>
            <person name="Tassone E.E."/>
        </authorList>
    </citation>
    <scope>NUCLEOTIDE SEQUENCE</scope>
</reference>
<feature type="signal peptide" evidence="2">
    <location>
        <begin position="1"/>
        <end position="22"/>
    </location>
</feature>
<feature type="compositionally biased region" description="Low complexity" evidence="1">
    <location>
        <begin position="324"/>
        <end position="336"/>
    </location>
</feature>
<name>A0A1B6KDZ3_9HEMI</name>
<feature type="compositionally biased region" description="Polar residues" evidence="1">
    <location>
        <begin position="265"/>
        <end position="284"/>
    </location>
</feature>
<feature type="compositionally biased region" description="Low complexity" evidence="1">
    <location>
        <begin position="496"/>
        <end position="505"/>
    </location>
</feature>
<feature type="compositionally biased region" description="Basic and acidic residues" evidence="1">
    <location>
        <begin position="285"/>
        <end position="303"/>
    </location>
</feature>
<feature type="compositionally biased region" description="Polar residues" evidence="1">
    <location>
        <begin position="372"/>
        <end position="392"/>
    </location>
</feature>
<protein>
    <submittedName>
        <fullName evidence="3">Uncharacterized protein</fullName>
    </submittedName>
</protein>
<dbReference type="AlphaFoldDB" id="A0A1B6KDZ3"/>
<feature type="compositionally biased region" description="Basic and acidic residues" evidence="1">
    <location>
        <begin position="508"/>
        <end position="525"/>
    </location>
</feature>
<feature type="non-terminal residue" evidence="3">
    <location>
        <position position="670"/>
    </location>
</feature>
<keyword evidence="2" id="KW-0732">Signal</keyword>
<evidence type="ECO:0000256" key="2">
    <source>
        <dbReference type="SAM" id="SignalP"/>
    </source>
</evidence>
<organism evidence="3">
    <name type="scientific">Graphocephala atropunctata</name>
    <dbReference type="NCBI Taxonomy" id="36148"/>
    <lineage>
        <taxon>Eukaryota</taxon>
        <taxon>Metazoa</taxon>
        <taxon>Ecdysozoa</taxon>
        <taxon>Arthropoda</taxon>
        <taxon>Hexapoda</taxon>
        <taxon>Insecta</taxon>
        <taxon>Pterygota</taxon>
        <taxon>Neoptera</taxon>
        <taxon>Paraneoptera</taxon>
        <taxon>Hemiptera</taxon>
        <taxon>Auchenorrhyncha</taxon>
        <taxon>Membracoidea</taxon>
        <taxon>Cicadellidae</taxon>
        <taxon>Cicadellinae</taxon>
        <taxon>Cicadellini</taxon>
        <taxon>Graphocephala</taxon>
    </lineage>
</organism>
<evidence type="ECO:0000256" key="1">
    <source>
        <dbReference type="SAM" id="MobiDB-lite"/>
    </source>
</evidence>
<dbReference type="EMBL" id="GEBQ01030304">
    <property type="protein sequence ID" value="JAT09673.1"/>
    <property type="molecule type" value="Transcribed_RNA"/>
</dbReference>
<feature type="compositionally biased region" description="Polar residues" evidence="1">
    <location>
        <begin position="484"/>
        <end position="495"/>
    </location>
</feature>
<feature type="compositionally biased region" description="Basic and acidic residues" evidence="1">
    <location>
        <begin position="427"/>
        <end position="445"/>
    </location>
</feature>
<feature type="region of interest" description="Disordered" evidence="1">
    <location>
        <begin position="246"/>
        <end position="670"/>
    </location>
</feature>
<feature type="compositionally biased region" description="Polar residues" evidence="1">
    <location>
        <begin position="567"/>
        <end position="582"/>
    </location>
</feature>